<evidence type="ECO:0000256" key="1">
    <source>
        <dbReference type="SAM" id="MobiDB-lite"/>
    </source>
</evidence>
<dbReference type="GO" id="GO:0055088">
    <property type="term" value="P:lipid homeostasis"/>
    <property type="evidence" value="ECO:0007669"/>
    <property type="project" value="InterPro"/>
</dbReference>
<dbReference type="GO" id="GO:0006998">
    <property type="term" value="P:nuclear envelope organization"/>
    <property type="evidence" value="ECO:0007669"/>
    <property type="project" value="InterPro"/>
</dbReference>
<dbReference type="InterPro" id="IPR018767">
    <property type="entry name" value="Brl1/Brr6_dom"/>
</dbReference>
<proteinExistence type="predicted"/>
<feature type="compositionally biased region" description="Low complexity" evidence="1">
    <location>
        <begin position="432"/>
        <end position="447"/>
    </location>
</feature>
<evidence type="ECO:0000256" key="2">
    <source>
        <dbReference type="SAM" id="Phobius"/>
    </source>
</evidence>
<dbReference type="Pfam" id="PF10104">
    <property type="entry name" value="Brr6_like_C_C"/>
    <property type="match status" value="1"/>
</dbReference>
<dbReference type="SMART" id="SM01042">
    <property type="entry name" value="Brr6_like_C_C"/>
    <property type="match status" value="1"/>
</dbReference>
<feature type="region of interest" description="Disordered" evidence="1">
    <location>
        <begin position="420"/>
        <end position="494"/>
    </location>
</feature>
<gene>
    <name evidence="4" type="ORF">BDU57DRAFT_44800</name>
</gene>
<name>A0A6A5R2S0_AMPQU</name>
<keyword evidence="2" id="KW-0472">Membrane</keyword>
<keyword evidence="5" id="KW-1185">Reference proteome</keyword>
<feature type="transmembrane region" description="Helical" evidence="2">
    <location>
        <begin position="359"/>
        <end position="380"/>
    </location>
</feature>
<dbReference type="OrthoDB" id="5961at2759"/>
<dbReference type="InterPro" id="IPR040202">
    <property type="entry name" value="Brl1/Brr6"/>
</dbReference>
<evidence type="ECO:0000313" key="4">
    <source>
        <dbReference type="EMBL" id="KAF1921274.1"/>
    </source>
</evidence>
<feature type="compositionally biased region" description="Basic residues" evidence="1">
    <location>
        <begin position="485"/>
        <end position="494"/>
    </location>
</feature>
<feature type="compositionally biased region" description="Basic and acidic residues" evidence="1">
    <location>
        <begin position="158"/>
        <end position="168"/>
    </location>
</feature>
<feature type="compositionally biased region" description="Polar residues" evidence="1">
    <location>
        <begin position="94"/>
        <end position="111"/>
    </location>
</feature>
<evidence type="ECO:0000313" key="5">
    <source>
        <dbReference type="Proteomes" id="UP000800096"/>
    </source>
</evidence>
<accession>A0A6A5R2S0</accession>
<dbReference type="PANTHER" id="PTHR28136:SF1">
    <property type="entry name" value="NUCLEUS EXPORT PROTEIN BRL1"/>
    <property type="match status" value="1"/>
</dbReference>
<feature type="domain" description="Brl1/Brr6" evidence="3">
    <location>
        <begin position="248"/>
        <end position="381"/>
    </location>
</feature>
<dbReference type="Proteomes" id="UP000800096">
    <property type="component" value="Unassembled WGS sequence"/>
</dbReference>
<sequence length="494" mass="55218">MQRGHRPSTTPMDFEWANHTGPVEASSPFVNPPHPQSAKKRTHSVLDDSPSKSGFATPTRPREPDSRAYYFSQDRTKPLPLPPHVQHAWEPRTPASTYDCSSGGETPNTPAVDSDAATPDTTLADRMGRLASDAASPRKPARRESWFKRAFGGSPSPLKERERDEAPRHHSHKAEHRIQKRRTERSRSSKRPLRDMGGAGDDDESDKEPPSGSVSVSPPPGALKQTYAMSLASFMHWLEAHPQLPSVLSYYMQLGVNIFLAGTFVYIVWGAWAAVLADVDIESQKHMSVVMVDIAACAKQYTANRCRPDEVVPAMEKLCGTWEACMNRDPKKVARASVTAKTFAMIFNSFVEEFSYKSMIFTAIIIFGGFNLSNWAFGLLRNQQSSRHTNPTDFSPQTPHTQRTHSTHYLEHNMQAYDYNQSSNQPYPWHSQQQQQQHQHQATTPYRGPGPGPTPQRFIEAPAPPPPLVHAQSMPAIPTAQHVNKTPRKRGIFS</sequence>
<dbReference type="EMBL" id="ML979132">
    <property type="protein sequence ID" value="KAF1921274.1"/>
    <property type="molecule type" value="Genomic_DNA"/>
</dbReference>
<dbReference type="AlphaFoldDB" id="A0A6A5R2S0"/>
<protein>
    <submittedName>
        <fullName evidence="4">Di-sulfide bridge nucleocytoplasmic transport domain-containing protein</fullName>
    </submittedName>
</protein>
<feature type="transmembrane region" description="Helical" evidence="2">
    <location>
        <begin position="254"/>
        <end position="277"/>
    </location>
</feature>
<feature type="compositionally biased region" description="Basic residues" evidence="1">
    <location>
        <begin position="169"/>
        <end position="191"/>
    </location>
</feature>
<keyword evidence="2" id="KW-1133">Transmembrane helix</keyword>
<reference evidence="4" key="1">
    <citation type="journal article" date="2020" name="Stud. Mycol.">
        <title>101 Dothideomycetes genomes: a test case for predicting lifestyles and emergence of pathogens.</title>
        <authorList>
            <person name="Haridas S."/>
            <person name="Albert R."/>
            <person name="Binder M."/>
            <person name="Bloem J."/>
            <person name="Labutti K."/>
            <person name="Salamov A."/>
            <person name="Andreopoulos B."/>
            <person name="Baker S."/>
            <person name="Barry K."/>
            <person name="Bills G."/>
            <person name="Bluhm B."/>
            <person name="Cannon C."/>
            <person name="Castanera R."/>
            <person name="Culley D."/>
            <person name="Daum C."/>
            <person name="Ezra D."/>
            <person name="Gonzalez J."/>
            <person name="Henrissat B."/>
            <person name="Kuo A."/>
            <person name="Liang C."/>
            <person name="Lipzen A."/>
            <person name="Lutzoni F."/>
            <person name="Magnuson J."/>
            <person name="Mondo S."/>
            <person name="Nolan M."/>
            <person name="Ohm R."/>
            <person name="Pangilinan J."/>
            <person name="Park H.-J."/>
            <person name="Ramirez L."/>
            <person name="Alfaro M."/>
            <person name="Sun H."/>
            <person name="Tritt A."/>
            <person name="Yoshinaga Y."/>
            <person name="Zwiers L.-H."/>
            <person name="Turgeon B."/>
            <person name="Goodwin S."/>
            <person name="Spatafora J."/>
            <person name="Crous P."/>
            <person name="Grigoriev I."/>
        </authorList>
    </citation>
    <scope>NUCLEOTIDE SEQUENCE</scope>
    <source>
        <strain evidence="4">HMLAC05119</strain>
    </source>
</reference>
<dbReference type="PANTHER" id="PTHR28136">
    <property type="entry name" value="NUCLEUS EXPORT PROTEIN BRR6"/>
    <property type="match status" value="1"/>
</dbReference>
<organism evidence="4 5">
    <name type="scientific">Ampelomyces quisqualis</name>
    <name type="common">Powdery mildew agent</name>
    <dbReference type="NCBI Taxonomy" id="50730"/>
    <lineage>
        <taxon>Eukaryota</taxon>
        <taxon>Fungi</taxon>
        <taxon>Dikarya</taxon>
        <taxon>Ascomycota</taxon>
        <taxon>Pezizomycotina</taxon>
        <taxon>Dothideomycetes</taxon>
        <taxon>Pleosporomycetidae</taxon>
        <taxon>Pleosporales</taxon>
        <taxon>Pleosporineae</taxon>
        <taxon>Phaeosphaeriaceae</taxon>
        <taxon>Ampelomyces</taxon>
    </lineage>
</organism>
<feature type="region of interest" description="Disordered" evidence="1">
    <location>
        <begin position="1"/>
        <end position="221"/>
    </location>
</feature>
<keyword evidence="2" id="KW-0812">Transmembrane</keyword>
<dbReference type="GO" id="GO:0031965">
    <property type="term" value="C:nuclear membrane"/>
    <property type="evidence" value="ECO:0007669"/>
    <property type="project" value="InterPro"/>
</dbReference>
<evidence type="ECO:0000259" key="3">
    <source>
        <dbReference type="SMART" id="SM01042"/>
    </source>
</evidence>